<comment type="caution">
    <text evidence="1">The sequence shown here is derived from an EMBL/GenBank/DDBJ whole genome shotgun (WGS) entry which is preliminary data.</text>
</comment>
<accession>A0A845GNM5</accession>
<name>A0A845GNM5_9BURK</name>
<dbReference type="AlphaFoldDB" id="A0A845GNM5"/>
<reference evidence="1" key="1">
    <citation type="submission" date="2019-12" db="EMBL/GenBank/DDBJ databases">
        <title>Novel species isolated from a subtropical stream in China.</title>
        <authorList>
            <person name="Lu H."/>
        </authorList>
    </citation>
    <scope>NUCLEOTIDE SEQUENCE [LARGE SCALE GENOMIC DNA]</scope>
    <source>
        <strain evidence="1">FT81W</strain>
    </source>
</reference>
<dbReference type="Proteomes" id="UP000447355">
    <property type="component" value="Unassembled WGS sequence"/>
</dbReference>
<evidence type="ECO:0000313" key="2">
    <source>
        <dbReference type="Proteomes" id="UP000447355"/>
    </source>
</evidence>
<protein>
    <submittedName>
        <fullName evidence="1">Uncharacterized protein</fullName>
    </submittedName>
</protein>
<organism evidence="1 2">
    <name type="scientific">Duganella vulcania</name>
    <dbReference type="NCBI Taxonomy" id="2692166"/>
    <lineage>
        <taxon>Bacteria</taxon>
        <taxon>Pseudomonadati</taxon>
        <taxon>Pseudomonadota</taxon>
        <taxon>Betaproteobacteria</taxon>
        <taxon>Burkholderiales</taxon>
        <taxon>Oxalobacteraceae</taxon>
        <taxon>Telluria group</taxon>
        <taxon>Duganella</taxon>
    </lineage>
</organism>
<evidence type="ECO:0000313" key="1">
    <source>
        <dbReference type="EMBL" id="MYM95065.1"/>
    </source>
</evidence>
<gene>
    <name evidence="1" type="ORF">GTP90_14445</name>
</gene>
<dbReference type="RefSeq" id="WP_161084212.1">
    <property type="nucleotide sequence ID" value="NZ_WWCX01000021.1"/>
</dbReference>
<sequence>MTKTSVSKIFLNQDDAIAVALYVMTSKGTIQYECMPGGQARITVDQEGAALLKKKSAPSYVYVQEGGSTSELFLHEYETELLALAGRVDCTSAGAYRTGAVVEIAPCLQALGKVFYATAEALVGTVPGLTFYAED</sequence>
<proteinExistence type="predicted"/>
<dbReference type="EMBL" id="WWCX01000021">
    <property type="protein sequence ID" value="MYM95065.1"/>
    <property type="molecule type" value="Genomic_DNA"/>
</dbReference>